<dbReference type="Gene3D" id="3.30.559.30">
    <property type="entry name" value="Nonribosomal peptide synthetase, condensation domain"/>
    <property type="match status" value="1"/>
</dbReference>
<dbReference type="Gene3D" id="3.30.559.10">
    <property type="entry name" value="Chloramphenicol acetyltransferase-like domain"/>
    <property type="match status" value="1"/>
</dbReference>
<dbReference type="RefSeq" id="WP_086816254.1">
    <property type="nucleotide sequence ID" value="NZ_BJMM01000092.1"/>
</dbReference>
<dbReference type="EMBL" id="BJMM01000092">
    <property type="protein sequence ID" value="GEB54222.1"/>
    <property type="molecule type" value="Genomic_DNA"/>
</dbReference>
<dbReference type="GO" id="GO:0031177">
    <property type="term" value="F:phosphopantetheine binding"/>
    <property type="evidence" value="ECO:0007669"/>
    <property type="project" value="TreeGrafter"/>
</dbReference>
<dbReference type="PANTHER" id="PTHR45527:SF1">
    <property type="entry name" value="FATTY ACID SYNTHASE"/>
    <property type="match status" value="1"/>
</dbReference>
<dbReference type="GO" id="GO:0043041">
    <property type="term" value="P:amino acid activation for nonribosomal peptide biosynthetic process"/>
    <property type="evidence" value="ECO:0007669"/>
    <property type="project" value="TreeGrafter"/>
</dbReference>
<dbReference type="AlphaFoldDB" id="A0A4Y3R9A5"/>
<accession>A0A4Y3R9A5</accession>
<dbReference type="GO" id="GO:0005737">
    <property type="term" value="C:cytoplasm"/>
    <property type="evidence" value="ECO:0007669"/>
    <property type="project" value="TreeGrafter"/>
</dbReference>
<name>A0A4Y3R9A5_STRCI</name>
<evidence type="ECO:0000259" key="1">
    <source>
        <dbReference type="Pfam" id="PF00668"/>
    </source>
</evidence>
<dbReference type="SUPFAM" id="SSF56801">
    <property type="entry name" value="Acetyl-CoA synthetase-like"/>
    <property type="match status" value="1"/>
</dbReference>
<keyword evidence="3" id="KW-1185">Reference proteome</keyword>
<dbReference type="OrthoDB" id="2472181at2"/>
<gene>
    <name evidence="2" type="ORF">SCA03_67730</name>
</gene>
<dbReference type="InterPro" id="IPR001242">
    <property type="entry name" value="Condensation_dom"/>
</dbReference>
<evidence type="ECO:0000313" key="2">
    <source>
        <dbReference type="EMBL" id="GEB54222.1"/>
    </source>
</evidence>
<dbReference type="InterPro" id="IPR023213">
    <property type="entry name" value="CAT-like_dom_sf"/>
</dbReference>
<dbReference type="GO" id="GO:0044550">
    <property type="term" value="P:secondary metabolite biosynthetic process"/>
    <property type="evidence" value="ECO:0007669"/>
    <property type="project" value="TreeGrafter"/>
</dbReference>
<dbReference type="Proteomes" id="UP000319210">
    <property type="component" value="Unassembled WGS sequence"/>
</dbReference>
<evidence type="ECO:0000313" key="3">
    <source>
        <dbReference type="Proteomes" id="UP000319210"/>
    </source>
</evidence>
<reference evidence="2 3" key="1">
    <citation type="submission" date="2019-06" db="EMBL/GenBank/DDBJ databases">
        <title>Whole genome shotgun sequence of Streptomyces cacaoi subsp. cacaoi NBRC 12748.</title>
        <authorList>
            <person name="Hosoyama A."/>
            <person name="Uohara A."/>
            <person name="Ohji S."/>
            <person name="Ichikawa N."/>
        </authorList>
    </citation>
    <scope>NUCLEOTIDE SEQUENCE [LARGE SCALE GENOMIC DNA]</scope>
    <source>
        <strain evidence="2 3">NBRC 12748</strain>
    </source>
</reference>
<organism evidence="2 3">
    <name type="scientific">Streptomyces cacaoi</name>
    <dbReference type="NCBI Taxonomy" id="1898"/>
    <lineage>
        <taxon>Bacteria</taxon>
        <taxon>Bacillati</taxon>
        <taxon>Actinomycetota</taxon>
        <taxon>Actinomycetes</taxon>
        <taxon>Kitasatosporales</taxon>
        <taxon>Streptomycetaceae</taxon>
        <taxon>Streptomyces</taxon>
    </lineage>
</organism>
<feature type="domain" description="Condensation" evidence="1">
    <location>
        <begin position="34"/>
        <end position="327"/>
    </location>
</feature>
<sequence length="601" mass="64572">MTTVLYERLADAGQYALWAEAEIDPSISGGGYFVGTFHGAVARSALESAALAVLHRHEPLRSVLRLVEGQLRQCVLPAQEALSFDDSELPCARGDERAAVRAWTEQHMRHRRWDLSTEAPLRFHLLRHDTARCSVVFAVHHAGFDGRSKFLVARDFAAHLAAVRAGRAARPTPLTAPATPVAPPEVAEEARAFWRRTVETAEPMALPEGGRPGRRRITSSPTVELDPAAVTALRDTARTLRVSTFTMLLAALIRQLAAYGNSSPLLALASDVSDETTRDVAGLQINVVPVAVEAARTASTEDSVAAARAALSQLARYRRVPFVDLVAGVPGRPLARLGTELGLSFPRPPAGLDLDVPGLRTAWDFFTPNTSATLARTLQIRADWPECRVRLDHRENLMGAEEAEQFLTDFRTAVADLAADRTTSSLATAVADRPATGTGGAPYSCAGTRVGTVLDDDPPHPPRLLPADGHAFTAHGPSGQPLPRSIAGAVHVRFPDGRTLPTGDSGYIAADGGVRLLGPAHGRWICTRNLIDTSAVRRVALTHPWVTGAEVRLEKGRSESAVLTVTGSGPRPPGVRELRAHLRTWLHGSELPGRIRVEPAD</sequence>
<dbReference type="Pfam" id="PF00668">
    <property type="entry name" value="Condensation"/>
    <property type="match status" value="1"/>
</dbReference>
<dbReference type="SUPFAM" id="SSF52777">
    <property type="entry name" value="CoA-dependent acyltransferases"/>
    <property type="match status" value="2"/>
</dbReference>
<protein>
    <recommendedName>
        <fullName evidence="1">Condensation domain-containing protein</fullName>
    </recommendedName>
</protein>
<dbReference type="PANTHER" id="PTHR45527">
    <property type="entry name" value="NONRIBOSOMAL PEPTIDE SYNTHETASE"/>
    <property type="match status" value="1"/>
</dbReference>
<dbReference type="GO" id="GO:0003824">
    <property type="term" value="F:catalytic activity"/>
    <property type="evidence" value="ECO:0007669"/>
    <property type="project" value="InterPro"/>
</dbReference>
<dbReference type="GO" id="GO:0008610">
    <property type="term" value="P:lipid biosynthetic process"/>
    <property type="evidence" value="ECO:0007669"/>
    <property type="project" value="UniProtKB-ARBA"/>
</dbReference>
<comment type="caution">
    <text evidence="2">The sequence shown here is derived from an EMBL/GenBank/DDBJ whole genome shotgun (WGS) entry which is preliminary data.</text>
</comment>
<proteinExistence type="predicted"/>